<dbReference type="EMBL" id="CP104013">
    <property type="protein sequence ID" value="UYP45669.1"/>
    <property type="molecule type" value="Genomic_DNA"/>
</dbReference>
<gene>
    <name evidence="2" type="ORF">NEF87_001954</name>
</gene>
<dbReference type="PANTHER" id="PTHR39518:SF2">
    <property type="entry name" value="UPF0215 PROTEIN MJ1150"/>
    <property type="match status" value="1"/>
</dbReference>
<keyword evidence="3" id="KW-1185">Reference proteome</keyword>
<proteinExistence type="inferred from homology"/>
<dbReference type="Proteomes" id="UP001208689">
    <property type="component" value="Chromosome"/>
</dbReference>
<dbReference type="PANTHER" id="PTHR39518">
    <property type="entry name" value="UPF0215 PROTEIN MJ1150"/>
    <property type="match status" value="1"/>
</dbReference>
<dbReference type="HAMAP" id="MF_00582">
    <property type="entry name" value="UPF0215"/>
    <property type="match status" value="1"/>
</dbReference>
<evidence type="ECO:0000313" key="2">
    <source>
        <dbReference type="EMBL" id="UYP45669.1"/>
    </source>
</evidence>
<name>A0ABY6HQ82_9ARCH</name>
<organism evidence="2 3">
    <name type="scientific">Candidatus Lokiarchaeum ossiferum</name>
    <dbReference type="NCBI Taxonomy" id="2951803"/>
    <lineage>
        <taxon>Archaea</taxon>
        <taxon>Promethearchaeati</taxon>
        <taxon>Promethearchaeota</taxon>
        <taxon>Promethearchaeia</taxon>
        <taxon>Promethearchaeales</taxon>
        <taxon>Promethearchaeaceae</taxon>
        <taxon>Candidatus Lokiarchaeum</taxon>
    </lineage>
</organism>
<evidence type="ECO:0000313" key="3">
    <source>
        <dbReference type="Proteomes" id="UP001208689"/>
    </source>
</evidence>
<evidence type="ECO:0000256" key="1">
    <source>
        <dbReference type="HAMAP-Rule" id="MF_00582"/>
    </source>
</evidence>
<dbReference type="InterPro" id="IPR002802">
    <property type="entry name" value="Endo_dU"/>
</dbReference>
<comment type="similarity">
    <text evidence="1">Belongs to the UPF0215 family.</text>
</comment>
<sequence>MKKNIVTIAFDDAPHSKMDLAHNRILNPNLTVNPTKVPLVGVTCRGLQLLHTTRSQITVDGTDATEKILEVIQQNPYLNEIQLIFIDSPTMGGFNLPNAFTIYEQTHIPVILLPDRRPKSKIGEVFQEVFPSKADQIAYLEQLPGLESLKVEINHNPGISRIIYFHAIGIEKHQLIPLFHHLSEFSAIPEPLRLAHIIASESRIEFGE</sequence>
<dbReference type="Pfam" id="PF01949">
    <property type="entry name" value="Endo_dU"/>
    <property type="match status" value="1"/>
</dbReference>
<dbReference type="Gene3D" id="3.30.2170.10">
    <property type="entry name" value="archaeoglobus fulgidus dsm 4304 superfamily"/>
    <property type="match status" value="1"/>
</dbReference>
<accession>A0ABY6HQ82</accession>
<protein>
    <recommendedName>
        <fullName evidence="1">UPF0215 protein NEF87_001954</fullName>
    </recommendedName>
</protein>
<reference evidence="2" key="1">
    <citation type="submission" date="2022-09" db="EMBL/GenBank/DDBJ databases">
        <title>Actin cytoskeleton and complex cell architecture in an #Asgard archaeon.</title>
        <authorList>
            <person name="Ponce Toledo R.I."/>
            <person name="Schleper C."/>
            <person name="Rodrigues Oliveira T."/>
            <person name="Wollweber F."/>
            <person name="Xu J."/>
            <person name="Rittmann S."/>
            <person name="Klingl A."/>
            <person name="Pilhofer M."/>
        </authorList>
    </citation>
    <scope>NUCLEOTIDE SEQUENCE</scope>
    <source>
        <strain evidence="2">B-35</strain>
    </source>
</reference>